<dbReference type="InterPro" id="IPR010982">
    <property type="entry name" value="Lambda_DNA-bd_dom_sf"/>
</dbReference>
<keyword evidence="5" id="KW-1185">Reference proteome</keyword>
<proteinExistence type="predicted"/>
<dbReference type="CDD" id="cd00093">
    <property type="entry name" value="HTH_XRE"/>
    <property type="match status" value="1"/>
</dbReference>
<evidence type="ECO:0000313" key="5">
    <source>
        <dbReference type="Proteomes" id="UP001223144"/>
    </source>
</evidence>
<feature type="compositionally biased region" description="Pro residues" evidence="2">
    <location>
        <begin position="201"/>
        <end position="214"/>
    </location>
</feature>
<feature type="compositionally biased region" description="Pro residues" evidence="2">
    <location>
        <begin position="288"/>
        <end position="300"/>
    </location>
</feature>
<evidence type="ECO:0000259" key="3">
    <source>
        <dbReference type="PROSITE" id="PS50943"/>
    </source>
</evidence>
<dbReference type="RefSeq" id="WP_279933230.1">
    <property type="nucleotide sequence ID" value="NZ_JARWBG010000088.1"/>
</dbReference>
<evidence type="ECO:0000256" key="2">
    <source>
        <dbReference type="SAM" id="MobiDB-lite"/>
    </source>
</evidence>
<dbReference type="SUPFAM" id="SSF47413">
    <property type="entry name" value="lambda repressor-like DNA-binding domains"/>
    <property type="match status" value="1"/>
</dbReference>
<dbReference type="EMBL" id="JARWBG010000088">
    <property type="protein sequence ID" value="MDH2393867.1"/>
    <property type="molecule type" value="Genomic_DNA"/>
</dbReference>
<evidence type="ECO:0000313" key="4">
    <source>
        <dbReference type="EMBL" id="MDH2393867.1"/>
    </source>
</evidence>
<feature type="region of interest" description="Disordered" evidence="2">
    <location>
        <begin position="274"/>
        <end position="342"/>
    </location>
</feature>
<keyword evidence="1" id="KW-0175">Coiled coil</keyword>
<organism evidence="4 5">
    <name type="scientific">Streptomyces chengmaiensis</name>
    <dbReference type="NCBI Taxonomy" id="3040919"/>
    <lineage>
        <taxon>Bacteria</taxon>
        <taxon>Bacillati</taxon>
        <taxon>Actinomycetota</taxon>
        <taxon>Actinomycetes</taxon>
        <taxon>Kitasatosporales</taxon>
        <taxon>Streptomycetaceae</taxon>
        <taxon>Streptomyces</taxon>
    </lineage>
</organism>
<evidence type="ECO:0000256" key="1">
    <source>
        <dbReference type="SAM" id="Coils"/>
    </source>
</evidence>
<dbReference type="InterPro" id="IPR001387">
    <property type="entry name" value="Cro/C1-type_HTH"/>
</dbReference>
<gene>
    <name evidence="4" type="ORF">QCN29_34960</name>
</gene>
<accession>A0ABT6HYU9</accession>
<dbReference type="Gene3D" id="1.10.260.40">
    <property type="entry name" value="lambda repressor-like DNA-binding domains"/>
    <property type="match status" value="1"/>
</dbReference>
<feature type="compositionally biased region" description="Low complexity" evidence="2">
    <location>
        <begin position="301"/>
        <end position="315"/>
    </location>
</feature>
<dbReference type="Proteomes" id="UP001223144">
    <property type="component" value="Unassembled WGS sequence"/>
</dbReference>
<reference evidence="4 5" key="1">
    <citation type="submission" date="2023-04" db="EMBL/GenBank/DDBJ databases">
        <title>Streptomyces chengmaiensis sp. nov. isolated from the stem of mangrove plant in Hainan.</title>
        <authorList>
            <person name="Huang X."/>
            <person name="Zhou S."/>
            <person name="Chu X."/>
            <person name="Xie Y."/>
            <person name="Lin Y."/>
        </authorList>
    </citation>
    <scope>NUCLEOTIDE SEQUENCE [LARGE SCALE GENOMIC DNA]</scope>
    <source>
        <strain evidence="4 5">HNM0663</strain>
    </source>
</reference>
<feature type="region of interest" description="Disordered" evidence="2">
    <location>
        <begin position="196"/>
        <end position="243"/>
    </location>
</feature>
<name>A0ABT6HYU9_9ACTN</name>
<protein>
    <submittedName>
        <fullName evidence="4">Helix-turn-helix domain-containing protein</fullName>
    </submittedName>
</protein>
<feature type="domain" description="HTH cro/C1-type" evidence="3">
    <location>
        <begin position="27"/>
        <end position="56"/>
    </location>
</feature>
<feature type="coiled-coil region" evidence="1">
    <location>
        <begin position="162"/>
        <end position="189"/>
    </location>
</feature>
<dbReference type="PROSITE" id="PS50943">
    <property type="entry name" value="HTH_CROC1"/>
    <property type="match status" value="1"/>
</dbReference>
<comment type="caution">
    <text evidence="4">The sequence shown here is derived from an EMBL/GenBank/DDBJ whole genome shotgun (WGS) entry which is preliminary data.</text>
</comment>
<sequence>MTEHHDENLPQPARSLEEERREFARRLADLRSQTGMSLQECAELLNVNKTTIRNYELDEDPRVPPLEYLTLLIQEAQNRTNVTPDVLHDTHRAYGHLLQRLAQSGSDAVHHRMWTVFDLTQQREELIAKLGSVHHQMQGLITERDRYRQTVHDGHAPDPAQEQHLEEQLRQLELRRADLCARRDGLTAQLDALGASQAQPAPRPNATPAPPSPVPDLGVVTPQPPSAAALPPGTAPQAPKKKSHTTTKVVAAAAIVALALGGFLIYRITEPDTTTASTGGNPGKPQAPASPPATPTPQNTPSPTSQPTTDTTPTTDPDDPETAPESPTTPASAPPPPEEDGYLVTWNAEYSSTSGSFTIDRTGDPNSFVGVNDLDVQSNSGVDPYITPGHRNVSLGVVPSGDPIPGPSACSDIATKQQIFRHELAAGNRYCVKANDTIGHFEVVNVKRTGEMNIFLIRWQPS</sequence>